<dbReference type="EMBL" id="BRZM01002658">
    <property type="protein sequence ID" value="GLD75039.1"/>
    <property type="molecule type" value="Genomic_DNA"/>
</dbReference>
<protein>
    <submittedName>
        <fullName evidence="1">tRNA dimethylallyltransferase isoform X1</fullName>
    </submittedName>
</protein>
<dbReference type="Gene3D" id="1.10.20.140">
    <property type="match status" value="1"/>
</dbReference>
<keyword evidence="2" id="KW-1185">Reference proteome</keyword>
<organism evidence="1 2">
    <name type="scientific">Lates japonicus</name>
    <name type="common">Japanese lates</name>
    <dbReference type="NCBI Taxonomy" id="270547"/>
    <lineage>
        <taxon>Eukaryota</taxon>
        <taxon>Metazoa</taxon>
        <taxon>Chordata</taxon>
        <taxon>Craniata</taxon>
        <taxon>Vertebrata</taxon>
        <taxon>Euteleostomi</taxon>
        <taxon>Actinopterygii</taxon>
        <taxon>Neopterygii</taxon>
        <taxon>Teleostei</taxon>
        <taxon>Neoteleostei</taxon>
        <taxon>Acanthomorphata</taxon>
        <taxon>Carangaria</taxon>
        <taxon>Carangaria incertae sedis</taxon>
        <taxon>Centropomidae</taxon>
        <taxon>Lates</taxon>
    </lineage>
</organism>
<dbReference type="AlphaFoldDB" id="A0AAD3NN89"/>
<evidence type="ECO:0000313" key="2">
    <source>
        <dbReference type="Proteomes" id="UP001279410"/>
    </source>
</evidence>
<comment type="caution">
    <text evidence="1">The sequence shown here is derived from an EMBL/GenBank/DDBJ whole genome shotgun (WGS) entry which is preliminary data.</text>
</comment>
<dbReference type="InterPro" id="IPR027417">
    <property type="entry name" value="P-loop_NTPase"/>
</dbReference>
<dbReference type="Gene3D" id="3.40.50.300">
    <property type="entry name" value="P-loop containing nucleotide triphosphate hydrolases"/>
    <property type="match status" value="1"/>
</dbReference>
<reference evidence="1" key="1">
    <citation type="submission" date="2022-08" db="EMBL/GenBank/DDBJ databases">
        <title>Genome sequencing of akame (Lates japonicus).</title>
        <authorList>
            <person name="Hashiguchi Y."/>
            <person name="Takahashi H."/>
        </authorList>
    </citation>
    <scope>NUCLEOTIDE SEQUENCE</scope>
    <source>
        <strain evidence="1">Kochi</strain>
    </source>
</reference>
<gene>
    <name evidence="1" type="ORF">AKAME5_002637200</name>
</gene>
<name>A0AAD3NN89_LATJO</name>
<accession>A0AAD3NN89</accession>
<dbReference type="Proteomes" id="UP001279410">
    <property type="component" value="Unassembled WGS sequence"/>
</dbReference>
<dbReference type="Pfam" id="PF01715">
    <property type="entry name" value="IPPT"/>
    <property type="match status" value="1"/>
</dbReference>
<sequence>MHSRNKLPIIVGGTNYYIESLLWKVLLDTGQENEESGDGGDGGPHRKLELEKLGGAELHKRLAEGTPKWLPCCTPMTDADCQAAVETPQWW</sequence>
<proteinExistence type="predicted"/>
<evidence type="ECO:0000313" key="1">
    <source>
        <dbReference type="EMBL" id="GLD75039.1"/>
    </source>
</evidence>